<dbReference type="PANTHER" id="PTHR42973">
    <property type="entry name" value="BINDING OXIDOREDUCTASE, PUTATIVE (AFU_ORTHOLOGUE AFUA_1G17690)-RELATED"/>
    <property type="match status" value="1"/>
</dbReference>
<protein>
    <recommendedName>
        <fullName evidence="7">FAD-binding PCMH-type domain-containing protein</fullName>
    </recommendedName>
</protein>
<dbReference type="InterPro" id="IPR016169">
    <property type="entry name" value="FAD-bd_PCMH_sub2"/>
</dbReference>
<dbReference type="InterPro" id="IPR016166">
    <property type="entry name" value="FAD-bd_PCMH"/>
</dbReference>
<keyword evidence="5" id="KW-0560">Oxidoreductase</keyword>
<dbReference type="Gene3D" id="3.30.43.10">
    <property type="entry name" value="Uridine Diphospho-n-acetylenolpyruvylglucosamine Reductase, domain 2"/>
    <property type="match status" value="1"/>
</dbReference>
<keyword evidence="3" id="KW-0285">Flavoprotein</keyword>
<dbReference type="SUPFAM" id="SSF56176">
    <property type="entry name" value="FAD-binding/transporter-associated domain-like"/>
    <property type="match status" value="1"/>
</dbReference>
<dbReference type="EMBL" id="KN822946">
    <property type="protein sequence ID" value="KIO33768.1"/>
    <property type="molecule type" value="Genomic_DNA"/>
</dbReference>
<dbReference type="HOGENOM" id="CLU_018354_10_0_1"/>
<organism evidence="8 9">
    <name type="scientific">Tulasnella calospora MUT 4182</name>
    <dbReference type="NCBI Taxonomy" id="1051891"/>
    <lineage>
        <taxon>Eukaryota</taxon>
        <taxon>Fungi</taxon>
        <taxon>Dikarya</taxon>
        <taxon>Basidiomycota</taxon>
        <taxon>Agaricomycotina</taxon>
        <taxon>Agaricomycetes</taxon>
        <taxon>Cantharellales</taxon>
        <taxon>Tulasnellaceae</taxon>
        <taxon>Tulasnella</taxon>
    </lineage>
</organism>
<dbReference type="Pfam" id="PF08031">
    <property type="entry name" value="BBE"/>
    <property type="match status" value="1"/>
</dbReference>
<proteinExistence type="inferred from homology"/>
<dbReference type="PROSITE" id="PS51387">
    <property type="entry name" value="FAD_PCMH"/>
    <property type="match status" value="1"/>
</dbReference>
<dbReference type="Pfam" id="PF01565">
    <property type="entry name" value="FAD_binding_4"/>
    <property type="match status" value="1"/>
</dbReference>
<dbReference type="Gene3D" id="3.40.462.20">
    <property type="match status" value="1"/>
</dbReference>
<dbReference type="InterPro" id="IPR050416">
    <property type="entry name" value="FAD-linked_Oxidoreductase"/>
</dbReference>
<evidence type="ECO:0000256" key="5">
    <source>
        <dbReference type="ARBA" id="ARBA00023002"/>
    </source>
</evidence>
<keyword evidence="9" id="KW-1185">Reference proteome</keyword>
<feature type="domain" description="FAD-binding PCMH-type" evidence="7">
    <location>
        <begin position="30"/>
        <end position="221"/>
    </location>
</feature>
<evidence type="ECO:0000256" key="2">
    <source>
        <dbReference type="ARBA" id="ARBA00005466"/>
    </source>
</evidence>
<dbReference type="Proteomes" id="UP000054248">
    <property type="component" value="Unassembled WGS sequence"/>
</dbReference>
<dbReference type="GO" id="GO:0016491">
    <property type="term" value="F:oxidoreductase activity"/>
    <property type="evidence" value="ECO:0007669"/>
    <property type="project" value="UniProtKB-KW"/>
</dbReference>
<dbReference type="InterPro" id="IPR016167">
    <property type="entry name" value="FAD-bd_PCMH_sub1"/>
</dbReference>
<dbReference type="PANTHER" id="PTHR42973:SF39">
    <property type="entry name" value="FAD-BINDING PCMH-TYPE DOMAIN-CONTAINING PROTEIN"/>
    <property type="match status" value="1"/>
</dbReference>
<dbReference type="InterPro" id="IPR012951">
    <property type="entry name" value="BBE"/>
</dbReference>
<evidence type="ECO:0000256" key="1">
    <source>
        <dbReference type="ARBA" id="ARBA00001974"/>
    </source>
</evidence>
<evidence type="ECO:0000313" key="8">
    <source>
        <dbReference type="EMBL" id="KIO33768.1"/>
    </source>
</evidence>
<gene>
    <name evidence="8" type="ORF">M407DRAFT_229633</name>
</gene>
<reference evidence="8 9" key="1">
    <citation type="submission" date="2014-04" db="EMBL/GenBank/DDBJ databases">
        <authorList>
            <consortium name="DOE Joint Genome Institute"/>
            <person name="Kuo A."/>
            <person name="Girlanda M."/>
            <person name="Perotto S."/>
            <person name="Kohler A."/>
            <person name="Nagy L.G."/>
            <person name="Floudas D."/>
            <person name="Copeland A."/>
            <person name="Barry K.W."/>
            <person name="Cichocki N."/>
            <person name="Veneault-Fourrey C."/>
            <person name="LaButti K."/>
            <person name="Lindquist E.A."/>
            <person name="Lipzen A."/>
            <person name="Lundell T."/>
            <person name="Morin E."/>
            <person name="Murat C."/>
            <person name="Sun H."/>
            <person name="Tunlid A."/>
            <person name="Henrissat B."/>
            <person name="Grigoriev I.V."/>
            <person name="Hibbett D.S."/>
            <person name="Martin F."/>
            <person name="Nordberg H.P."/>
            <person name="Cantor M.N."/>
            <person name="Hua S.X."/>
        </authorList>
    </citation>
    <scope>NUCLEOTIDE SEQUENCE [LARGE SCALE GENOMIC DNA]</scope>
    <source>
        <strain evidence="8 9">MUT 4182</strain>
    </source>
</reference>
<evidence type="ECO:0000256" key="4">
    <source>
        <dbReference type="ARBA" id="ARBA00022827"/>
    </source>
</evidence>
<evidence type="ECO:0000256" key="3">
    <source>
        <dbReference type="ARBA" id="ARBA00022630"/>
    </source>
</evidence>
<name>A0A0C3LIF4_9AGAM</name>
<dbReference type="GO" id="GO:0071949">
    <property type="term" value="F:FAD binding"/>
    <property type="evidence" value="ECO:0007669"/>
    <property type="project" value="InterPro"/>
</dbReference>
<dbReference type="InterPro" id="IPR006094">
    <property type="entry name" value="Oxid_FAD_bind_N"/>
</dbReference>
<evidence type="ECO:0000259" key="7">
    <source>
        <dbReference type="PROSITE" id="PS51387"/>
    </source>
</evidence>
<reference evidence="9" key="2">
    <citation type="submission" date="2015-01" db="EMBL/GenBank/DDBJ databases">
        <title>Evolutionary Origins and Diversification of the Mycorrhizal Mutualists.</title>
        <authorList>
            <consortium name="DOE Joint Genome Institute"/>
            <consortium name="Mycorrhizal Genomics Consortium"/>
            <person name="Kohler A."/>
            <person name="Kuo A."/>
            <person name="Nagy L.G."/>
            <person name="Floudas D."/>
            <person name="Copeland A."/>
            <person name="Barry K.W."/>
            <person name="Cichocki N."/>
            <person name="Veneault-Fourrey C."/>
            <person name="LaButti K."/>
            <person name="Lindquist E.A."/>
            <person name="Lipzen A."/>
            <person name="Lundell T."/>
            <person name="Morin E."/>
            <person name="Murat C."/>
            <person name="Riley R."/>
            <person name="Ohm R."/>
            <person name="Sun H."/>
            <person name="Tunlid A."/>
            <person name="Henrissat B."/>
            <person name="Grigoriev I.V."/>
            <person name="Hibbett D.S."/>
            <person name="Martin F."/>
        </authorList>
    </citation>
    <scope>NUCLEOTIDE SEQUENCE [LARGE SCALE GENOMIC DNA]</scope>
    <source>
        <strain evidence="9">MUT 4182</strain>
    </source>
</reference>
<comment type="similarity">
    <text evidence="2">Belongs to the oxygen-dependent FAD-linked oxidoreductase family.</text>
</comment>
<keyword evidence="4" id="KW-0274">FAD</keyword>
<dbReference type="OrthoDB" id="415825at2759"/>
<dbReference type="Gene3D" id="3.30.465.10">
    <property type="match status" value="1"/>
</dbReference>
<accession>A0A0C3LIF4</accession>
<dbReference type="InterPro" id="IPR036318">
    <property type="entry name" value="FAD-bd_PCMH-like_sf"/>
</dbReference>
<dbReference type="STRING" id="1051891.A0A0C3LIF4"/>
<evidence type="ECO:0000313" key="9">
    <source>
        <dbReference type="Proteomes" id="UP000054248"/>
    </source>
</evidence>
<dbReference type="AlphaFoldDB" id="A0A0C3LIF4"/>
<comment type="cofactor">
    <cofactor evidence="1">
        <name>FAD</name>
        <dbReference type="ChEBI" id="CHEBI:57692"/>
    </cofactor>
</comment>
<evidence type="ECO:0000256" key="6">
    <source>
        <dbReference type="SAM" id="MobiDB-lite"/>
    </source>
</evidence>
<feature type="region of interest" description="Disordered" evidence="6">
    <location>
        <begin position="42"/>
        <end position="64"/>
    </location>
</feature>
<sequence>MEHQDLKQACKGCVCQPGDEGYDNSKWAPNSTKPSKIIVTAEETEDVAKGNQENTRTGSRDRFARSQGLPLAVRGGGHSSSTSSATDGLLIDMRKMTRIRIDEGSSIGYIQAGALMWQVEAETIKYGISSITAKILPCLAACAGVCSQVSIGGYTLGGGIGHSIWTYGMACDNLVSATIVLANGEVVQAGESENPDLLWGLKGGGSNFGVVAELGVKLHPQRPDAYAVSYVYLPTQLEAVVTAVNEWRALQKLHETIFLLLSLGPDGNPYIILNGVSNSVQEDGEKTFRRFLDFGPDAMNSIPRGKVFVGAHIDNFETQQVQKAWDQWSGIAKKAPFSFVMYEFYPHKKVAEIPIESAAFAQREQFITVLCTVMGIDEDFAPHAWDELLNLKRVVSGSSSQAAQDSLGYANYGDPFSTRNETDEYARKLFGPKYARIQEVKRKYDPEMVFNRWFAIRPAA</sequence>